<sequence length="207" mass="22827">MSTSQADTAAVASIAVTVSLIYIIGLYFLYRYSQRHPKALNSAQGVRVQKYTPFVYVFLIFCSIVEIAVAVWLMVQYRNAGWYPSLGARNGICLCLFSGCWTLVFSTIYVVLIVHPTLSKNPAVSIGGQSLWVLATWSFWVACVATVNGALPLATSGVCWGIAFCSQTQALFAFAIIEMVTFTLCMLVLGYLLYTRARQTMKTPLAR</sequence>
<dbReference type="OrthoDB" id="2628419at2759"/>
<evidence type="ECO:0008006" key="4">
    <source>
        <dbReference type="Google" id="ProtNLM"/>
    </source>
</evidence>
<feature type="transmembrane region" description="Helical" evidence="1">
    <location>
        <begin position="171"/>
        <end position="194"/>
    </location>
</feature>
<feature type="transmembrane region" description="Helical" evidence="1">
    <location>
        <begin position="51"/>
        <end position="75"/>
    </location>
</feature>
<evidence type="ECO:0000256" key="1">
    <source>
        <dbReference type="SAM" id="Phobius"/>
    </source>
</evidence>
<organism evidence="2 3">
    <name type="scientific">Wolfiporia cocos (strain MD-104)</name>
    <name type="common">Brown rot fungus</name>
    <dbReference type="NCBI Taxonomy" id="742152"/>
    <lineage>
        <taxon>Eukaryota</taxon>
        <taxon>Fungi</taxon>
        <taxon>Dikarya</taxon>
        <taxon>Basidiomycota</taxon>
        <taxon>Agaricomycotina</taxon>
        <taxon>Agaricomycetes</taxon>
        <taxon>Polyporales</taxon>
        <taxon>Phaeolaceae</taxon>
        <taxon>Wolfiporia</taxon>
    </lineage>
</organism>
<dbReference type="OMA" id="RSCANIV"/>
<gene>
    <name evidence="2" type="ORF">WOLCODRAFT_101576</name>
</gene>
<keyword evidence="3" id="KW-1185">Reference proteome</keyword>
<evidence type="ECO:0000313" key="2">
    <source>
        <dbReference type="EMBL" id="PCH42125.1"/>
    </source>
</evidence>
<feature type="transmembrane region" description="Helical" evidence="1">
    <location>
        <begin position="131"/>
        <end position="151"/>
    </location>
</feature>
<dbReference type="EMBL" id="KB468124">
    <property type="protein sequence ID" value="PCH42125.1"/>
    <property type="molecule type" value="Genomic_DNA"/>
</dbReference>
<keyword evidence="1" id="KW-1133">Transmembrane helix</keyword>
<accession>A0A2H3JKR9</accession>
<feature type="transmembrane region" description="Helical" evidence="1">
    <location>
        <begin position="87"/>
        <end position="111"/>
    </location>
</feature>
<reference evidence="2 3" key="1">
    <citation type="journal article" date="2012" name="Science">
        <title>The Paleozoic origin of enzymatic lignin decomposition reconstructed from 31 fungal genomes.</title>
        <authorList>
            <person name="Floudas D."/>
            <person name="Binder M."/>
            <person name="Riley R."/>
            <person name="Barry K."/>
            <person name="Blanchette R.A."/>
            <person name="Henrissat B."/>
            <person name="Martinez A.T."/>
            <person name="Otillar R."/>
            <person name="Spatafora J.W."/>
            <person name="Yadav J.S."/>
            <person name="Aerts A."/>
            <person name="Benoit I."/>
            <person name="Boyd A."/>
            <person name="Carlson A."/>
            <person name="Copeland A."/>
            <person name="Coutinho P.M."/>
            <person name="de Vries R.P."/>
            <person name="Ferreira P."/>
            <person name="Findley K."/>
            <person name="Foster B."/>
            <person name="Gaskell J."/>
            <person name="Glotzer D."/>
            <person name="Gorecki P."/>
            <person name="Heitman J."/>
            <person name="Hesse C."/>
            <person name="Hori C."/>
            <person name="Igarashi K."/>
            <person name="Jurgens J.A."/>
            <person name="Kallen N."/>
            <person name="Kersten P."/>
            <person name="Kohler A."/>
            <person name="Kuees U."/>
            <person name="Kumar T.K.A."/>
            <person name="Kuo A."/>
            <person name="LaButti K."/>
            <person name="Larrondo L.F."/>
            <person name="Lindquist E."/>
            <person name="Ling A."/>
            <person name="Lombard V."/>
            <person name="Lucas S."/>
            <person name="Lundell T."/>
            <person name="Martin R."/>
            <person name="McLaughlin D.J."/>
            <person name="Morgenstern I."/>
            <person name="Morin E."/>
            <person name="Murat C."/>
            <person name="Nagy L.G."/>
            <person name="Nolan M."/>
            <person name="Ohm R.A."/>
            <person name="Patyshakuliyeva A."/>
            <person name="Rokas A."/>
            <person name="Ruiz-Duenas F.J."/>
            <person name="Sabat G."/>
            <person name="Salamov A."/>
            <person name="Samejima M."/>
            <person name="Schmutz J."/>
            <person name="Slot J.C."/>
            <person name="St John F."/>
            <person name="Stenlid J."/>
            <person name="Sun H."/>
            <person name="Sun S."/>
            <person name="Syed K."/>
            <person name="Tsang A."/>
            <person name="Wiebenga A."/>
            <person name="Young D."/>
            <person name="Pisabarro A."/>
            <person name="Eastwood D.C."/>
            <person name="Martin F."/>
            <person name="Cullen D."/>
            <person name="Grigoriev I.V."/>
            <person name="Hibbett D.S."/>
        </authorList>
    </citation>
    <scope>NUCLEOTIDE SEQUENCE [LARGE SCALE GENOMIC DNA]</scope>
    <source>
        <strain evidence="2 3">MD-104</strain>
    </source>
</reference>
<keyword evidence="1" id="KW-0812">Transmembrane</keyword>
<name>A0A2H3JKR9_WOLCO</name>
<feature type="transmembrane region" description="Helical" evidence="1">
    <location>
        <begin position="12"/>
        <end position="30"/>
    </location>
</feature>
<protein>
    <recommendedName>
        <fullName evidence="4">MARVEL domain-containing protein</fullName>
    </recommendedName>
</protein>
<proteinExistence type="predicted"/>
<dbReference type="AlphaFoldDB" id="A0A2H3JKR9"/>
<evidence type="ECO:0000313" key="3">
    <source>
        <dbReference type="Proteomes" id="UP000218811"/>
    </source>
</evidence>
<keyword evidence="1" id="KW-0472">Membrane</keyword>
<dbReference type="Proteomes" id="UP000218811">
    <property type="component" value="Unassembled WGS sequence"/>
</dbReference>